<proteinExistence type="predicted"/>
<keyword evidence="3" id="KW-1185">Reference proteome</keyword>
<evidence type="ECO:0000256" key="1">
    <source>
        <dbReference type="ARBA" id="ARBA00022729"/>
    </source>
</evidence>
<gene>
    <name evidence="2" type="ORF">MECH1_V1_1736</name>
</gene>
<dbReference type="Gene3D" id="3.20.20.80">
    <property type="entry name" value="Glycosidases"/>
    <property type="match status" value="1"/>
</dbReference>
<sequence length="335" mass="38517">MRGTGWTLVLVAGVLGFWGARAVAAGPRGEYGYLTAFHCQSDAEARGRIRTMAREFGIREFQLYDWFADYSTPTRGARWTDPFFRRREICRQTLTTYIDEIHRQGGRAWAYVQAVGAEETSWANPARQIFPLMQGGAWHWHAGRFPCYFPNGAWARHMVATWAPTIKQMGFDGIHWDTLGRLAPDYQAETGGIHDFLRTARAELRRFGLVQTLNFVDLAWWDTGVVLDLVEFPYAEVWSPGSEQNYYRAMFHPILLRRRGVIAFYPTAAMTPGWSESQVLIQRHREAARHGLLYVAIADGDRRVVNEYWPNTKPLTPEERREFSVKPAASRAPRR</sequence>
<organism evidence="2 3">
    <name type="scientific">Candidatus Methylocalor cossyra</name>
    <dbReference type="NCBI Taxonomy" id="3108543"/>
    <lineage>
        <taxon>Bacteria</taxon>
        <taxon>Pseudomonadati</taxon>
        <taxon>Pseudomonadota</taxon>
        <taxon>Gammaproteobacteria</taxon>
        <taxon>Methylococcales</taxon>
        <taxon>Methylococcaceae</taxon>
        <taxon>Candidatus Methylocalor</taxon>
    </lineage>
</organism>
<protein>
    <recommendedName>
        <fullName evidence="4">Glycosyl hydrolase-like 10 domain-containing protein</fullName>
    </recommendedName>
</protein>
<dbReference type="InterPro" id="IPR025092">
    <property type="entry name" value="Glyco_hydro_66"/>
</dbReference>
<dbReference type="SUPFAM" id="SSF51445">
    <property type="entry name" value="(Trans)glycosidases"/>
    <property type="match status" value="1"/>
</dbReference>
<evidence type="ECO:0000313" key="2">
    <source>
        <dbReference type="EMBL" id="CAL1240512.1"/>
    </source>
</evidence>
<reference evidence="2 3" key="1">
    <citation type="submission" date="2024-04" db="EMBL/GenBank/DDBJ databases">
        <authorList>
            <person name="Cremers G."/>
        </authorList>
    </citation>
    <scope>NUCLEOTIDE SEQUENCE [LARGE SCALE GENOMIC DNA]</scope>
    <source>
        <strain evidence="2">MeCH1-AG</strain>
    </source>
</reference>
<dbReference type="Proteomes" id="UP001497493">
    <property type="component" value="Chromosome"/>
</dbReference>
<evidence type="ECO:0000313" key="3">
    <source>
        <dbReference type="Proteomes" id="UP001497493"/>
    </source>
</evidence>
<keyword evidence="1" id="KW-0732">Signal</keyword>
<dbReference type="InterPro" id="IPR017853">
    <property type="entry name" value="GH"/>
</dbReference>
<dbReference type="RefSeq" id="WP_348757106.1">
    <property type="nucleotide sequence ID" value="NZ_OZ026884.1"/>
</dbReference>
<dbReference type="EMBL" id="OZ026884">
    <property type="protein sequence ID" value="CAL1240512.1"/>
    <property type="molecule type" value="Genomic_DNA"/>
</dbReference>
<dbReference type="Pfam" id="PF13199">
    <property type="entry name" value="Glyco_hydro_66"/>
    <property type="match status" value="1"/>
</dbReference>
<evidence type="ECO:0008006" key="4">
    <source>
        <dbReference type="Google" id="ProtNLM"/>
    </source>
</evidence>
<accession>A0ABM9NIR7</accession>
<name>A0ABM9NIR7_9GAMM</name>